<dbReference type="Gene3D" id="1.25.40.20">
    <property type="entry name" value="Ankyrin repeat-containing domain"/>
    <property type="match status" value="1"/>
</dbReference>
<dbReference type="Pfam" id="PF12796">
    <property type="entry name" value="Ank_2"/>
    <property type="match status" value="1"/>
</dbReference>
<protein>
    <submittedName>
        <fullName evidence="4">Uncharacterized protein</fullName>
    </submittedName>
</protein>
<dbReference type="SMART" id="SM00248">
    <property type="entry name" value="ANK"/>
    <property type="match status" value="2"/>
</dbReference>
<dbReference type="InterPro" id="IPR036770">
    <property type="entry name" value="Ankyrin_rpt-contain_sf"/>
</dbReference>
<dbReference type="PROSITE" id="PS50297">
    <property type="entry name" value="ANK_REP_REGION"/>
    <property type="match status" value="2"/>
</dbReference>
<dbReference type="PANTHER" id="PTHR24201">
    <property type="entry name" value="ANK_REP_REGION DOMAIN-CONTAINING PROTEIN"/>
    <property type="match status" value="1"/>
</dbReference>
<organism evidence="4 5">
    <name type="scientific">Effrenium voratum</name>
    <dbReference type="NCBI Taxonomy" id="2562239"/>
    <lineage>
        <taxon>Eukaryota</taxon>
        <taxon>Sar</taxon>
        <taxon>Alveolata</taxon>
        <taxon>Dinophyceae</taxon>
        <taxon>Suessiales</taxon>
        <taxon>Symbiodiniaceae</taxon>
        <taxon>Effrenium</taxon>
    </lineage>
</organism>
<dbReference type="AlphaFoldDB" id="A0AA36I3Q4"/>
<reference evidence="4" key="1">
    <citation type="submission" date="2023-08" db="EMBL/GenBank/DDBJ databases">
        <authorList>
            <person name="Chen Y."/>
            <person name="Shah S."/>
            <person name="Dougan E. K."/>
            <person name="Thang M."/>
            <person name="Chan C."/>
        </authorList>
    </citation>
    <scope>NUCLEOTIDE SEQUENCE</scope>
</reference>
<dbReference type="InterPro" id="IPR002110">
    <property type="entry name" value="Ankyrin_rpt"/>
</dbReference>
<proteinExistence type="predicted"/>
<feature type="repeat" description="ANK" evidence="3">
    <location>
        <begin position="220"/>
        <end position="252"/>
    </location>
</feature>
<keyword evidence="1" id="KW-0677">Repeat</keyword>
<comment type="caution">
    <text evidence="4">The sequence shown here is derived from an EMBL/GenBank/DDBJ whole genome shotgun (WGS) entry which is preliminary data.</text>
</comment>
<dbReference type="Proteomes" id="UP001178507">
    <property type="component" value="Unassembled WGS sequence"/>
</dbReference>
<evidence type="ECO:0000313" key="4">
    <source>
        <dbReference type="EMBL" id="CAJ1379128.1"/>
    </source>
</evidence>
<dbReference type="InterPro" id="IPR050776">
    <property type="entry name" value="Ank_Repeat/CDKN_Inhibitor"/>
</dbReference>
<dbReference type="SUPFAM" id="SSF48403">
    <property type="entry name" value="Ankyrin repeat"/>
    <property type="match status" value="1"/>
</dbReference>
<dbReference type="EMBL" id="CAUJNA010000601">
    <property type="protein sequence ID" value="CAJ1379128.1"/>
    <property type="molecule type" value="Genomic_DNA"/>
</dbReference>
<feature type="repeat" description="ANK" evidence="3">
    <location>
        <begin position="253"/>
        <end position="279"/>
    </location>
</feature>
<evidence type="ECO:0000256" key="3">
    <source>
        <dbReference type="PROSITE-ProRule" id="PRU00023"/>
    </source>
</evidence>
<keyword evidence="2 3" id="KW-0040">ANK repeat</keyword>
<gene>
    <name evidence="4" type="ORF">EVOR1521_LOCUS7466</name>
</gene>
<evidence type="ECO:0000256" key="1">
    <source>
        <dbReference type="ARBA" id="ARBA00022737"/>
    </source>
</evidence>
<keyword evidence="5" id="KW-1185">Reference proteome</keyword>
<evidence type="ECO:0000256" key="2">
    <source>
        <dbReference type="ARBA" id="ARBA00023043"/>
    </source>
</evidence>
<accession>A0AA36I3Q4</accession>
<sequence>MAAVAEQAEDDMVAEKILLADGTSVEMLRSPQMTEAQWQETKTYLQSNVAETKKLVEHSTNPDKIRKQKLMRAMADVWQEQIDSSNQDFAQRMKELEQEPDFEELFKAIKDYQVQQIRECLDDKELMQKVSSKMGGVPQQAQRNADRVRKTPLTLQEACKFGDLRAVQRYLTETERGGRKLEAKDQRGISCLGYAVGANRMPITMLLVEVKADMNCVDKAGNSSLHYAAGYGRQEMLEYLLAQGADVNKANDSGQTPLAVATRNAQSKAVELLKSKGGR</sequence>
<evidence type="ECO:0000313" key="5">
    <source>
        <dbReference type="Proteomes" id="UP001178507"/>
    </source>
</evidence>
<name>A0AA36I3Q4_9DINO</name>
<dbReference type="PROSITE" id="PS50088">
    <property type="entry name" value="ANK_REPEAT"/>
    <property type="match status" value="2"/>
</dbReference>